<feature type="region of interest" description="Disordered" evidence="2">
    <location>
        <begin position="75"/>
        <end position="142"/>
    </location>
</feature>
<evidence type="ECO:0000313" key="5">
    <source>
        <dbReference type="Proteomes" id="UP001230426"/>
    </source>
</evidence>
<protein>
    <submittedName>
        <fullName evidence="4">Diadenosine tetraphosphate (Ap4A) HIT family hydrolase</fullName>
    </submittedName>
</protein>
<dbReference type="InterPro" id="IPR019808">
    <property type="entry name" value="Histidine_triad_CS"/>
</dbReference>
<dbReference type="Pfam" id="PF01230">
    <property type="entry name" value="HIT"/>
    <property type="match status" value="1"/>
</dbReference>
<dbReference type="Proteomes" id="UP001230426">
    <property type="component" value="Unassembled WGS sequence"/>
</dbReference>
<reference evidence="4 5" key="1">
    <citation type="submission" date="2023-07" db="EMBL/GenBank/DDBJ databases">
        <title>Sequencing the genomes of 1000 actinobacteria strains.</title>
        <authorList>
            <person name="Klenk H.-P."/>
        </authorList>
    </citation>
    <scope>NUCLEOTIDE SEQUENCE [LARGE SCALE GENOMIC DNA]</scope>
    <source>
        <strain evidence="4 5">DSM 44109</strain>
    </source>
</reference>
<evidence type="ECO:0000256" key="1">
    <source>
        <dbReference type="PROSITE-ProRule" id="PRU00464"/>
    </source>
</evidence>
<name>A0ABT9RL56_9ACTN</name>
<dbReference type="InterPro" id="IPR001310">
    <property type="entry name" value="Histidine_triad_HIT"/>
</dbReference>
<dbReference type="PANTHER" id="PTHR46648">
    <property type="entry name" value="HIT FAMILY PROTEIN 1"/>
    <property type="match status" value="1"/>
</dbReference>
<evidence type="ECO:0000313" key="4">
    <source>
        <dbReference type="EMBL" id="MDP9869572.1"/>
    </source>
</evidence>
<dbReference type="Gene3D" id="3.30.428.10">
    <property type="entry name" value="HIT-like"/>
    <property type="match status" value="1"/>
</dbReference>
<dbReference type="EMBL" id="JAUSRB010000002">
    <property type="protein sequence ID" value="MDP9869572.1"/>
    <property type="molecule type" value="Genomic_DNA"/>
</dbReference>
<dbReference type="SUPFAM" id="SSF54197">
    <property type="entry name" value="HIT-like"/>
    <property type="match status" value="1"/>
</dbReference>
<feature type="domain" description="HIT" evidence="3">
    <location>
        <begin position="153"/>
        <end position="261"/>
    </location>
</feature>
<evidence type="ECO:0000256" key="2">
    <source>
        <dbReference type="SAM" id="MobiDB-lite"/>
    </source>
</evidence>
<keyword evidence="4" id="KW-0378">Hydrolase</keyword>
<dbReference type="InterPro" id="IPR011146">
    <property type="entry name" value="HIT-like"/>
</dbReference>
<dbReference type="PRINTS" id="PR00332">
    <property type="entry name" value="HISTRIAD"/>
</dbReference>
<organism evidence="4 5">
    <name type="scientific">Streptosporangium brasiliense</name>
    <dbReference type="NCBI Taxonomy" id="47480"/>
    <lineage>
        <taxon>Bacteria</taxon>
        <taxon>Bacillati</taxon>
        <taxon>Actinomycetota</taxon>
        <taxon>Actinomycetes</taxon>
        <taxon>Streptosporangiales</taxon>
        <taxon>Streptosporangiaceae</taxon>
        <taxon>Streptosporangium</taxon>
    </lineage>
</organism>
<dbReference type="PANTHER" id="PTHR46648:SF1">
    <property type="entry name" value="ADENOSINE 5'-MONOPHOSPHORAMIDASE HNT1"/>
    <property type="match status" value="1"/>
</dbReference>
<dbReference type="RefSeq" id="WP_306873636.1">
    <property type="nucleotide sequence ID" value="NZ_JAUSRB010000002.1"/>
</dbReference>
<keyword evidence="5" id="KW-1185">Reference proteome</keyword>
<gene>
    <name evidence="4" type="ORF">J2S55_008838</name>
</gene>
<dbReference type="PROSITE" id="PS51084">
    <property type="entry name" value="HIT_2"/>
    <property type="match status" value="1"/>
</dbReference>
<feature type="short sequence motif" description="Histidine triad motif" evidence="1">
    <location>
        <begin position="246"/>
        <end position="250"/>
    </location>
</feature>
<evidence type="ECO:0000259" key="3">
    <source>
        <dbReference type="PROSITE" id="PS51084"/>
    </source>
</evidence>
<comment type="caution">
    <text evidence="4">The sequence shown here is derived from an EMBL/GenBank/DDBJ whole genome shotgun (WGS) entry which is preliminary data.</text>
</comment>
<proteinExistence type="predicted"/>
<sequence length="296" mass="31304">MRTYTTMWDLSSLLANADVVSQSGAGAISGNTLSITSPGTKTDPAAKVITFRVRQGAVGRGMTIRPTGISSVIAFPGQLGNNTPAPRSRSSTDSPSRPPGPPLPGVGAGPALSAGRRTGQGIRESRTRTPARPGPVRGWDDGRMGVPDGLSCVFCDIVAGRAEASVPYEDEAVVVIMDTHPVAPGDALVVPRAHAVGLEDLDEETSTRMWRIGHRLARALRLSRLRCEGVNVFLADGGAACQQVFHVHLHVFPRHRGDGFRLQVDPISRERRLLDQDASALRAALYALCPGPPSTG</sequence>
<dbReference type="PROSITE" id="PS00892">
    <property type="entry name" value="HIT_1"/>
    <property type="match status" value="1"/>
</dbReference>
<accession>A0ABT9RL56</accession>
<dbReference type="InterPro" id="IPR036265">
    <property type="entry name" value="HIT-like_sf"/>
</dbReference>
<feature type="compositionally biased region" description="Low complexity" evidence="2">
    <location>
        <begin position="84"/>
        <end position="95"/>
    </location>
</feature>
<dbReference type="GO" id="GO:0016787">
    <property type="term" value="F:hydrolase activity"/>
    <property type="evidence" value="ECO:0007669"/>
    <property type="project" value="UniProtKB-KW"/>
</dbReference>